<sequence length="446" mass="50761">MGEHFLMAALSLLFLPIIVVVTLVITLATCGKSIGVRKWYVDLLLRIFEACKVKVQVANPSEELDNENDEEVSNETDAKADQIIEKDFFLSATKGVEKPEWRSSKKDFELSDVLYFSKCGMEAIIEDSVTKRFSAEELPSWNLLTRTQKPHQFMSVRLTALWCVGCFVRYVILLPFRLMIAIFGVVMLIVLTVLIGYLRESSLKRKLYRWASLVSFRILCRAFSCVIRYHNRENMAKSGICVANHTSPVDVIILSCDNCYAMIGQTHGGFLGVFQRSLARATAHIWFERSEARDRGLVAKRLRSHIADPNKLPILIFPEGTCINNTSVMMFKKGSFEVGSTIYPIAIKYDPRFGDAFWNSSKHSYSQHLLELMTSWALVCDVWYLPPMTKLENEDAVAFANRVKSKIASRGGLVELDWDGGLKRSYVKETMKEVPQEQYSKILKVD</sequence>
<keyword evidence="9 14" id="KW-0472">Membrane</keyword>
<dbReference type="InterPro" id="IPR002123">
    <property type="entry name" value="Plipid/glycerol_acylTrfase"/>
</dbReference>
<feature type="domain" description="Phospholipid/glycerol acyltransferase" evidence="15">
    <location>
        <begin position="239"/>
        <end position="350"/>
    </location>
</feature>
<evidence type="ECO:0000256" key="5">
    <source>
        <dbReference type="ARBA" id="ARBA00022679"/>
    </source>
</evidence>
<evidence type="ECO:0000256" key="4">
    <source>
        <dbReference type="ARBA" id="ARBA00022516"/>
    </source>
</evidence>
<accession>A0A8S3ZB96</accession>
<keyword evidence="5" id="KW-0808">Transferase</keyword>
<comment type="pathway">
    <text evidence="2">Lipid metabolism.</text>
</comment>
<evidence type="ECO:0000256" key="13">
    <source>
        <dbReference type="ARBA" id="ARBA00025707"/>
    </source>
</evidence>
<keyword evidence="17" id="KW-1185">Reference proteome</keyword>
<dbReference type="InterPro" id="IPR045252">
    <property type="entry name" value="LPCAT1-like"/>
</dbReference>
<dbReference type="PANTHER" id="PTHR23063:SF2">
    <property type="entry name" value="GLYCEROL-3-PHOSPHATE ACYLTRANSFERASE 4, ISOFORM D-RELATED"/>
    <property type="match status" value="1"/>
</dbReference>
<dbReference type="OrthoDB" id="10051137at2759"/>
<dbReference type="Proteomes" id="UP000678393">
    <property type="component" value="Unassembled WGS sequence"/>
</dbReference>
<dbReference type="Pfam" id="PF01553">
    <property type="entry name" value="Acyltransferase"/>
    <property type="match status" value="1"/>
</dbReference>
<dbReference type="GO" id="GO:0008654">
    <property type="term" value="P:phospholipid biosynthetic process"/>
    <property type="evidence" value="ECO:0007669"/>
    <property type="project" value="UniProtKB-KW"/>
</dbReference>
<evidence type="ECO:0000256" key="12">
    <source>
        <dbReference type="ARBA" id="ARBA00023315"/>
    </source>
</evidence>
<evidence type="ECO:0000256" key="7">
    <source>
        <dbReference type="ARBA" id="ARBA00022989"/>
    </source>
</evidence>
<feature type="transmembrane region" description="Helical" evidence="14">
    <location>
        <begin position="178"/>
        <end position="198"/>
    </location>
</feature>
<dbReference type="SUPFAM" id="SSF69593">
    <property type="entry name" value="Glycerol-3-phosphate (1)-acyltransferase"/>
    <property type="match status" value="1"/>
</dbReference>
<evidence type="ECO:0000256" key="6">
    <source>
        <dbReference type="ARBA" id="ARBA00022692"/>
    </source>
</evidence>
<evidence type="ECO:0000256" key="10">
    <source>
        <dbReference type="ARBA" id="ARBA00023209"/>
    </source>
</evidence>
<evidence type="ECO:0000256" key="8">
    <source>
        <dbReference type="ARBA" id="ARBA00023098"/>
    </source>
</evidence>
<dbReference type="GO" id="GO:0004366">
    <property type="term" value="F:glycerol-3-phosphate O-acyltransferase activity"/>
    <property type="evidence" value="ECO:0007669"/>
    <property type="project" value="TreeGrafter"/>
</dbReference>
<keyword evidence="7 14" id="KW-1133">Transmembrane helix</keyword>
<proteinExistence type="inferred from homology"/>
<keyword evidence="6 14" id="KW-0812">Transmembrane</keyword>
<evidence type="ECO:0000256" key="11">
    <source>
        <dbReference type="ARBA" id="ARBA00023264"/>
    </source>
</evidence>
<comment type="similarity">
    <text evidence="3">Belongs to the 1-acyl-sn-glycerol-3-phosphate acyltransferase family.</text>
</comment>
<feature type="transmembrane region" description="Helical" evidence="14">
    <location>
        <begin position="154"/>
        <end position="172"/>
    </location>
</feature>
<protein>
    <recommendedName>
        <fullName evidence="15">Phospholipid/glycerol acyltransferase domain-containing protein</fullName>
    </recommendedName>
</protein>
<reference evidence="16" key="1">
    <citation type="submission" date="2021-04" db="EMBL/GenBank/DDBJ databases">
        <authorList>
            <consortium name="Molecular Ecology Group"/>
        </authorList>
    </citation>
    <scope>NUCLEOTIDE SEQUENCE</scope>
</reference>
<dbReference type="CDD" id="cd07991">
    <property type="entry name" value="LPLAT_LPCAT1-like"/>
    <property type="match status" value="1"/>
</dbReference>
<evidence type="ECO:0000256" key="1">
    <source>
        <dbReference type="ARBA" id="ARBA00004370"/>
    </source>
</evidence>
<evidence type="ECO:0000313" key="16">
    <source>
        <dbReference type="EMBL" id="CAG5124252.1"/>
    </source>
</evidence>
<evidence type="ECO:0000313" key="17">
    <source>
        <dbReference type="Proteomes" id="UP000678393"/>
    </source>
</evidence>
<comment type="subcellular location">
    <subcellularLocation>
        <location evidence="1">Membrane</location>
    </subcellularLocation>
</comment>
<dbReference type="SMART" id="SM00563">
    <property type="entry name" value="PlsC"/>
    <property type="match status" value="1"/>
</dbReference>
<evidence type="ECO:0000259" key="15">
    <source>
        <dbReference type="SMART" id="SM00563"/>
    </source>
</evidence>
<keyword evidence="8" id="KW-0443">Lipid metabolism</keyword>
<organism evidence="16 17">
    <name type="scientific">Candidula unifasciata</name>
    <dbReference type="NCBI Taxonomy" id="100452"/>
    <lineage>
        <taxon>Eukaryota</taxon>
        <taxon>Metazoa</taxon>
        <taxon>Spiralia</taxon>
        <taxon>Lophotrochozoa</taxon>
        <taxon>Mollusca</taxon>
        <taxon>Gastropoda</taxon>
        <taxon>Heterobranchia</taxon>
        <taxon>Euthyneura</taxon>
        <taxon>Panpulmonata</taxon>
        <taxon>Eupulmonata</taxon>
        <taxon>Stylommatophora</taxon>
        <taxon>Helicina</taxon>
        <taxon>Helicoidea</taxon>
        <taxon>Geomitridae</taxon>
        <taxon>Candidula</taxon>
    </lineage>
</organism>
<keyword evidence="11" id="KW-1208">Phospholipid metabolism</keyword>
<dbReference type="AlphaFoldDB" id="A0A8S3ZB96"/>
<keyword evidence="10" id="KW-0594">Phospholipid biosynthesis</keyword>
<dbReference type="EMBL" id="CAJHNH020001737">
    <property type="protein sequence ID" value="CAG5124252.1"/>
    <property type="molecule type" value="Genomic_DNA"/>
</dbReference>
<dbReference type="GO" id="GO:0019432">
    <property type="term" value="P:triglyceride biosynthetic process"/>
    <property type="evidence" value="ECO:0007669"/>
    <property type="project" value="TreeGrafter"/>
</dbReference>
<dbReference type="GO" id="GO:0016020">
    <property type="term" value="C:membrane"/>
    <property type="evidence" value="ECO:0007669"/>
    <property type="project" value="UniProtKB-SubCell"/>
</dbReference>
<evidence type="ECO:0000256" key="3">
    <source>
        <dbReference type="ARBA" id="ARBA00008655"/>
    </source>
</evidence>
<keyword evidence="12" id="KW-0012">Acyltransferase</keyword>
<evidence type="ECO:0000256" key="9">
    <source>
        <dbReference type="ARBA" id="ARBA00023136"/>
    </source>
</evidence>
<name>A0A8S3ZB96_9EUPU</name>
<keyword evidence="4" id="KW-0444">Lipid biosynthesis</keyword>
<gene>
    <name evidence="16" type="ORF">CUNI_LOCUS9810</name>
</gene>
<evidence type="ECO:0000256" key="2">
    <source>
        <dbReference type="ARBA" id="ARBA00005189"/>
    </source>
</evidence>
<dbReference type="PANTHER" id="PTHR23063">
    <property type="entry name" value="PHOSPHOLIPID ACYLTRANSFERASE"/>
    <property type="match status" value="1"/>
</dbReference>
<comment type="caution">
    <text evidence="16">The sequence shown here is derived from an EMBL/GenBank/DDBJ whole genome shotgun (WGS) entry which is preliminary data.</text>
</comment>
<evidence type="ECO:0000256" key="14">
    <source>
        <dbReference type="SAM" id="Phobius"/>
    </source>
</evidence>
<feature type="transmembrane region" description="Helical" evidence="14">
    <location>
        <begin position="6"/>
        <end position="28"/>
    </location>
</feature>
<dbReference type="GO" id="GO:0005783">
    <property type="term" value="C:endoplasmic reticulum"/>
    <property type="evidence" value="ECO:0007669"/>
    <property type="project" value="TreeGrafter"/>
</dbReference>
<comment type="pathway">
    <text evidence="13">Phospholipid metabolism.</text>
</comment>